<organism evidence="6 7">
    <name type="scientific">Tetraparma gracilis</name>
    <dbReference type="NCBI Taxonomy" id="2962635"/>
    <lineage>
        <taxon>Eukaryota</taxon>
        <taxon>Sar</taxon>
        <taxon>Stramenopiles</taxon>
        <taxon>Ochrophyta</taxon>
        <taxon>Bolidophyceae</taxon>
        <taxon>Parmales</taxon>
        <taxon>Triparmaceae</taxon>
        <taxon>Tetraparma</taxon>
    </lineage>
</organism>
<dbReference type="PANTHER" id="PTHR44329:SF298">
    <property type="entry name" value="MIXED LINEAGE KINASE DOMAIN-LIKE PROTEIN"/>
    <property type="match status" value="1"/>
</dbReference>
<evidence type="ECO:0000313" key="6">
    <source>
        <dbReference type="EMBL" id="GMI41227.1"/>
    </source>
</evidence>
<dbReference type="PROSITE" id="PS00108">
    <property type="entry name" value="PROTEIN_KINASE_ST"/>
    <property type="match status" value="1"/>
</dbReference>
<feature type="region of interest" description="Disordered" evidence="4">
    <location>
        <begin position="892"/>
        <end position="946"/>
    </location>
</feature>
<feature type="binding site" evidence="3">
    <location>
        <position position="628"/>
    </location>
    <ligand>
        <name>ATP</name>
        <dbReference type="ChEBI" id="CHEBI:30616"/>
    </ligand>
</feature>
<evidence type="ECO:0000259" key="5">
    <source>
        <dbReference type="PROSITE" id="PS50011"/>
    </source>
</evidence>
<dbReference type="PROSITE" id="PS00107">
    <property type="entry name" value="PROTEIN_KINASE_ATP"/>
    <property type="match status" value="1"/>
</dbReference>
<sequence length="1005" mass="111060">PPHPPSPSTRNTFDSTTCDHACTRVKPPLCHYTGQCPVPEPEPVEPMAGLTAPVLQESDLPAWVTIEDVDYDKFFRSCSDFTTGSTCDPTNGEGVDPSVTKDRESCQSGDMLKKFNGNLKKYMCSPDLKATTIKNHPEPYKMLIESPNQGTIKYAAVKGHVVTTGRGAPDAFMNVPNLAFDWSSYACQRGEAICAPQEALGIQGDMTENSNTEEGYRCADLAAFATQGKECADVLSDTGLCSEDDEYATNCCMCGGGAQNSIDGRYVDGVSITTNAEYGDGDRIHLFTLAAGASESVLSSDDADNFAAYAVSSNLGFEVFDKCWAANNDRLAPGCFLGNCRCHGAADLHDEFEAELGEENLFTPPSFVGGHTYCDSTVGANELYYGPWKDKLMFTSASSICVDGELKDESWWEAEGLQPGEFKHELDQLTNAPIEMRVMHGHDTLYEGVAIMSVKLQVCACPTDGWDGMPISKQECLDRCNDPSLQKPSDPMVIIGVIVAVLVTAGLVGGVIYHTLSKKAEAAEVAHKITEQSLLKTMDTLNERLELLQSYSSKEQELIEEQITTFRNDLKRAKQANANNSDGTVNVDAAMARLMIAAKDMKTEETIGKGSFGEVFKANYRGQEVAVKTLRNVDEDTVVRFREEILLMSDLKHSNVVNMIGCCWEKDLMALVMEFCVKGTANGVLDKEGTDFTWDDPLLKWTLDVSRAMKYLHSVKYFDCASDTTVNGIIHRDLKPENCLVNETYSIKVADFGESRAMNEEATMTQVGTPMYIAPEIVTGEHYNHSCDMYSFALTVLVFAIKGKMPLQNWLHKAWALSVPPEKQQAALALEPKPARITHKMINNAWRPNYEYMIEDLKMPEAIGGLLLLCWDHAKEKRPSFDEAMTFLENEGKQSVMGADTDSKNNGRRTSTSGSLQLRITQRRQEEKEKAPLSAPEGALNESDMQVQMLKNDNKKMKERISELETLLKDALEKRQGGGGRDRVESNVFDLNKDKTPEEKKEEEV</sequence>
<evidence type="ECO:0000313" key="7">
    <source>
        <dbReference type="Proteomes" id="UP001165060"/>
    </source>
</evidence>
<reference evidence="6 7" key="1">
    <citation type="journal article" date="2023" name="Commun. Biol.">
        <title>Genome analysis of Parmales, the sister group of diatoms, reveals the evolutionary specialization of diatoms from phago-mixotrophs to photoautotrophs.</title>
        <authorList>
            <person name="Ban H."/>
            <person name="Sato S."/>
            <person name="Yoshikawa S."/>
            <person name="Yamada K."/>
            <person name="Nakamura Y."/>
            <person name="Ichinomiya M."/>
            <person name="Sato N."/>
            <person name="Blanc-Mathieu R."/>
            <person name="Endo H."/>
            <person name="Kuwata A."/>
            <person name="Ogata H."/>
        </authorList>
    </citation>
    <scope>NUCLEOTIDE SEQUENCE [LARGE SCALE GENOMIC DNA]</scope>
</reference>
<feature type="domain" description="Protein kinase" evidence="5">
    <location>
        <begin position="601"/>
        <end position="888"/>
    </location>
</feature>
<dbReference type="InterPro" id="IPR000719">
    <property type="entry name" value="Prot_kinase_dom"/>
</dbReference>
<dbReference type="EMBL" id="BRYB01002205">
    <property type="protein sequence ID" value="GMI41227.1"/>
    <property type="molecule type" value="Genomic_DNA"/>
</dbReference>
<comment type="caution">
    <text evidence="6">The sequence shown here is derived from an EMBL/GenBank/DDBJ whole genome shotgun (WGS) entry which is preliminary data.</text>
</comment>
<gene>
    <name evidence="6" type="ORF">TeGR_g5567</name>
</gene>
<keyword evidence="7" id="KW-1185">Reference proteome</keyword>
<dbReference type="PROSITE" id="PS50011">
    <property type="entry name" value="PROTEIN_KINASE_DOM"/>
    <property type="match status" value="1"/>
</dbReference>
<accession>A0ABQ6N679</accession>
<proteinExistence type="predicted"/>
<protein>
    <recommendedName>
        <fullName evidence="5">Protein kinase domain-containing protein</fullName>
    </recommendedName>
</protein>
<dbReference type="InterPro" id="IPR008271">
    <property type="entry name" value="Ser/Thr_kinase_AS"/>
</dbReference>
<dbReference type="PANTHER" id="PTHR44329">
    <property type="entry name" value="SERINE/THREONINE-PROTEIN KINASE TNNI3K-RELATED"/>
    <property type="match status" value="1"/>
</dbReference>
<keyword evidence="1 3" id="KW-0547">Nucleotide-binding</keyword>
<evidence type="ECO:0000256" key="2">
    <source>
        <dbReference type="ARBA" id="ARBA00022840"/>
    </source>
</evidence>
<dbReference type="InterPro" id="IPR011009">
    <property type="entry name" value="Kinase-like_dom_sf"/>
</dbReference>
<dbReference type="Gene3D" id="1.10.510.10">
    <property type="entry name" value="Transferase(Phosphotransferase) domain 1"/>
    <property type="match status" value="1"/>
</dbReference>
<feature type="compositionally biased region" description="Polar residues" evidence="4">
    <location>
        <begin position="908"/>
        <end position="920"/>
    </location>
</feature>
<evidence type="ECO:0000256" key="3">
    <source>
        <dbReference type="PROSITE-ProRule" id="PRU10141"/>
    </source>
</evidence>
<keyword evidence="2 3" id="KW-0067">ATP-binding</keyword>
<dbReference type="InterPro" id="IPR051681">
    <property type="entry name" value="Ser/Thr_Kinases-Pseudokinases"/>
</dbReference>
<feature type="region of interest" description="Disordered" evidence="4">
    <location>
        <begin position="972"/>
        <end position="1005"/>
    </location>
</feature>
<dbReference type="SMART" id="SM00220">
    <property type="entry name" value="S_TKc"/>
    <property type="match status" value="1"/>
</dbReference>
<dbReference type="SUPFAM" id="SSF56112">
    <property type="entry name" value="Protein kinase-like (PK-like)"/>
    <property type="match status" value="1"/>
</dbReference>
<dbReference type="Proteomes" id="UP001165060">
    <property type="component" value="Unassembled WGS sequence"/>
</dbReference>
<evidence type="ECO:0000256" key="4">
    <source>
        <dbReference type="SAM" id="MobiDB-lite"/>
    </source>
</evidence>
<name>A0ABQ6N679_9STRA</name>
<dbReference type="InterPro" id="IPR017441">
    <property type="entry name" value="Protein_kinase_ATP_BS"/>
</dbReference>
<feature type="non-terminal residue" evidence="6">
    <location>
        <position position="1"/>
    </location>
</feature>
<dbReference type="Pfam" id="PF00069">
    <property type="entry name" value="Pkinase"/>
    <property type="match status" value="1"/>
</dbReference>
<evidence type="ECO:0000256" key="1">
    <source>
        <dbReference type="ARBA" id="ARBA00022741"/>
    </source>
</evidence>
<dbReference type="Gene3D" id="3.30.200.20">
    <property type="entry name" value="Phosphorylase Kinase, domain 1"/>
    <property type="match status" value="1"/>
</dbReference>